<keyword evidence="2" id="KW-0812">Transmembrane</keyword>
<organism evidence="3 4">
    <name type="scientific">Xiphophorus maculatus</name>
    <name type="common">Southern platyfish</name>
    <name type="synonym">Platypoecilus maculatus</name>
    <dbReference type="NCBI Taxonomy" id="8083"/>
    <lineage>
        <taxon>Eukaryota</taxon>
        <taxon>Metazoa</taxon>
        <taxon>Chordata</taxon>
        <taxon>Craniata</taxon>
        <taxon>Vertebrata</taxon>
        <taxon>Euteleostomi</taxon>
        <taxon>Actinopterygii</taxon>
        <taxon>Neopterygii</taxon>
        <taxon>Teleostei</taxon>
        <taxon>Neoteleostei</taxon>
        <taxon>Acanthomorphata</taxon>
        <taxon>Ovalentaria</taxon>
        <taxon>Atherinomorphae</taxon>
        <taxon>Cyprinodontiformes</taxon>
        <taxon>Poeciliidae</taxon>
        <taxon>Poeciliinae</taxon>
        <taxon>Xiphophorus</taxon>
    </lineage>
</organism>
<dbReference type="InterPro" id="IPR001680">
    <property type="entry name" value="WD40_rpt"/>
</dbReference>
<feature type="repeat" description="WD" evidence="1">
    <location>
        <begin position="152"/>
        <end position="194"/>
    </location>
</feature>
<keyword evidence="1" id="KW-0853">WD repeat</keyword>
<evidence type="ECO:0000313" key="4">
    <source>
        <dbReference type="Proteomes" id="UP000002852"/>
    </source>
</evidence>
<protein>
    <submittedName>
        <fullName evidence="3">Uncharacterized protein</fullName>
    </submittedName>
</protein>
<dbReference type="PROSITE" id="PS50294">
    <property type="entry name" value="WD_REPEATS_REGION"/>
    <property type="match status" value="1"/>
</dbReference>
<accession>A0A3B5R8H9</accession>
<reference evidence="3" key="3">
    <citation type="submission" date="2025-08" db="UniProtKB">
        <authorList>
            <consortium name="Ensembl"/>
        </authorList>
    </citation>
    <scope>IDENTIFICATION</scope>
    <source>
        <strain evidence="3">JP 163 A</strain>
    </source>
</reference>
<dbReference type="Ensembl" id="ENSXMAT00000025725.1">
    <property type="protein sequence ID" value="ENSXMAP00000039145.1"/>
    <property type="gene ID" value="ENSXMAG00000010767.2"/>
</dbReference>
<dbReference type="PANTHER" id="PTHR44525:SF1">
    <property type="entry name" value="WD REPEAT-CONTAINING PROTEIN 27"/>
    <property type="match status" value="1"/>
</dbReference>
<proteinExistence type="predicted"/>
<dbReference type="InterPro" id="IPR042411">
    <property type="entry name" value="WDR27"/>
</dbReference>
<keyword evidence="2" id="KW-1133">Transmembrane helix</keyword>
<dbReference type="GeneTree" id="ENSGT00390000012017"/>
<evidence type="ECO:0000256" key="2">
    <source>
        <dbReference type="SAM" id="Phobius"/>
    </source>
</evidence>
<dbReference type="InterPro" id="IPR036322">
    <property type="entry name" value="WD40_repeat_dom_sf"/>
</dbReference>
<reference evidence="4" key="2">
    <citation type="journal article" date="2013" name="Nat. Genet.">
        <title>The genome of the platyfish, Xiphophorus maculatus, provides insights into evolutionary adaptation and several complex traits.</title>
        <authorList>
            <person name="Schartl M."/>
            <person name="Walter R.B."/>
            <person name="Shen Y."/>
            <person name="Garcia T."/>
            <person name="Catchen J."/>
            <person name="Amores A."/>
            <person name="Braasch I."/>
            <person name="Chalopin D."/>
            <person name="Volff J.N."/>
            <person name="Lesch K.P."/>
            <person name="Bisazza A."/>
            <person name="Minx P."/>
            <person name="Hillier L."/>
            <person name="Wilson R.K."/>
            <person name="Fuerstenberg S."/>
            <person name="Boore J."/>
            <person name="Searle S."/>
            <person name="Postlethwait J.H."/>
            <person name="Warren W.C."/>
        </authorList>
    </citation>
    <scope>NUCLEOTIDE SEQUENCE [LARGE SCALE GENOMIC DNA]</scope>
    <source>
        <strain evidence="4">JP 163 A</strain>
    </source>
</reference>
<reference evidence="4" key="1">
    <citation type="submission" date="2012-01" db="EMBL/GenBank/DDBJ databases">
        <authorList>
            <person name="Walter R."/>
            <person name="Schartl M."/>
            <person name="Warren W."/>
        </authorList>
    </citation>
    <scope>NUCLEOTIDE SEQUENCE [LARGE SCALE GENOMIC DNA]</scope>
    <source>
        <strain evidence="4">JP 163 A</strain>
    </source>
</reference>
<sequence length="324" mass="36730">LKDNKSEAEMIKEKLSFTCDVLLSHQQLACCDCYCGIPHQGNNVLIYKEFNSNNSPLLLTGHHGVISAMTFGKRSSPVTLCSASSEYIIIWDIQACQKRQEEGKRAAGTVIGTLLGNVVHLSFCSDDELVAVCSGTTIYVLNSKRQEVICTLNGHLGFLTSAEFCPWNTNILVSTSEDRTFKVWDLKTGAVFYQSFVLGGSSLLSVLFLEEEEQLITGSTDGQMWCFSFDDDYKCHLVKKMDLQKMEKRYEMRQDTLNNSWFCVGSSDGLYVVELATSELLMVLYFKGRLLGVSFLQVFILFFFCFFFQKYGNEYRILKYNTEL</sequence>
<dbReference type="Gene3D" id="2.130.10.10">
    <property type="entry name" value="YVTN repeat-like/Quinoprotein amine dehydrogenase"/>
    <property type="match status" value="1"/>
</dbReference>
<dbReference type="Pfam" id="PF00400">
    <property type="entry name" value="WD40"/>
    <property type="match status" value="1"/>
</dbReference>
<keyword evidence="4" id="KW-1185">Reference proteome</keyword>
<dbReference type="Proteomes" id="UP000002852">
    <property type="component" value="Unassembled WGS sequence"/>
</dbReference>
<dbReference type="SUPFAM" id="SSF50978">
    <property type="entry name" value="WD40 repeat-like"/>
    <property type="match status" value="1"/>
</dbReference>
<dbReference type="InterPro" id="IPR015943">
    <property type="entry name" value="WD40/YVTN_repeat-like_dom_sf"/>
</dbReference>
<dbReference type="SMART" id="SM00320">
    <property type="entry name" value="WD40"/>
    <property type="match status" value="4"/>
</dbReference>
<evidence type="ECO:0000313" key="3">
    <source>
        <dbReference type="Ensembl" id="ENSXMAP00000039145.1"/>
    </source>
</evidence>
<feature type="transmembrane region" description="Helical" evidence="2">
    <location>
        <begin position="290"/>
        <end position="308"/>
    </location>
</feature>
<keyword evidence="2" id="KW-0472">Membrane</keyword>
<dbReference type="AlphaFoldDB" id="A0A3B5R8H9"/>
<evidence type="ECO:0000256" key="1">
    <source>
        <dbReference type="PROSITE-ProRule" id="PRU00221"/>
    </source>
</evidence>
<dbReference type="PROSITE" id="PS50082">
    <property type="entry name" value="WD_REPEATS_2"/>
    <property type="match status" value="1"/>
</dbReference>
<dbReference type="PANTHER" id="PTHR44525">
    <property type="entry name" value="WD REPEAT-CONTAINING PROTEIN 27"/>
    <property type="match status" value="1"/>
</dbReference>
<name>A0A3B5R8H9_XIPMA</name>
<reference evidence="3" key="4">
    <citation type="submission" date="2025-09" db="UniProtKB">
        <authorList>
            <consortium name="Ensembl"/>
        </authorList>
    </citation>
    <scope>IDENTIFICATION</scope>
    <source>
        <strain evidence="3">JP 163 A</strain>
    </source>
</reference>